<keyword evidence="5 7" id="KW-0547">Nucleotide-binding</keyword>
<evidence type="ECO:0000256" key="1">
    <source>
        <dbReference type="ARBA" id="ARBA00004496"/>
    </source>
</evidence>
<dbReference type="InterPro" id="IPR013221">
    <property type="entry name" value="Mur_ligase_cen"/>
</dbReference>
<dbReference type="InterPro" id="IPR036615">
    <property type="entry name" value="Mur_ligase_C_dom_sf"/>
</dbReference>
<dbReference type="Pfam" id="PF02875">
    <property type="entry name" value="Mur_ligase_C"/>
    <property type="match status" value="1"/>
</dbReference>
<dbReference type="GO" id="GO:0051301">
    <property type="term" value="P:cell division"/>
    <property type="evidence" value="ECO:0007669"/>
    <property type="project" value="UniProtKB-KW"/>
</dbReference>
<keyword evidence="3 7" id="KW-0963">Cytoplasm</keyword>
<gene>
    <name evidence="7 11" type="primary">murD</name>
    <name evidence="11" type="ORF">DSCO28_35210</name>
</gene>
<dbReference type="SUPFAM" id="SSF53623">
    <property type="entry name" value="MurD-like peptide ligases, catalytic domain"/>
    <property type="match status" value="1"/>
</dbReference>
<evidence type="ECO:0000256" key="3">
    <source>
        <dbReference type="ARBA" id="ARBA00022490"/>
    </source>
</evidence>
<reference evidence="11 12" key="1">
    <citation type="submission" date="2019-11" db="EMBL/GenBank/DDBJ databases">
        <title>Comparative genomics of hydrocarbon-degrading Desulfosarcina strains.</title>
        <authorList>
            <person name="Watanabe M."/>
            <person name="Kojima H."/>
            <person name="Fukui M."/>
        </authorList>
    </citation>
    <scope>NUCLEOTIDE SEQUENCE [LARGE SCALE GENOMIC DNA]</scope>
    <source>
        <strain evidence="11 12">28bB2T</strain>
    </source>
</reference>
<dbReference type="Gene3D" id="3.40.1190.10">
    <property type="entry name" value="Mur-like, catalytic domain"/>
    <property type="match status" value="1"/>
</dbReference>
<dbReference type="InterPro" id="IPR036565">
    <property type="entry name" value="Mur-like_cat_sf"/>
</dbReference>
<evidence type="ECO:0000259" key="9">
    <source>
        <dbReference type="Pfam" id="PF02875"/>
    </source>
</evidence>
<dbReference type="PANTHER" id="PTHR43692">
    <property type="entry name" value="UDP-N-ACETYLMURAMOYLALANINE--D-GLUTAMATE LIGASE"/>
    <property type="match status" value="1"/>
</dbReference>
<dbReference type="Gene3D" id="3.40.50.720">
    <property type="entry name" value="NAD(P)-binding Rossmann-like Domain"/>
    <property type="match status" value="1"/>
</dbReference>
<proteinExistence type="inferred from homology"/>
<accession>A0A5K7ZRX0</accession>
<dbReference type="Pfam" id="PF08245">
    <property type="entry name" value="Mur_ligase_M"/>
    <property type="match status" value="1"/>
</dbReference>
<feature type="domain" description="Mur ligase central" evidence="10">
    <location>
        <begin position="113"/>
        <end position="293"/>
    </location>
</feature>
<dbReference type="InterPro" id="IPR004101">
    <property type="entry name" value="Mur_ligase_C"/>
</dbReference>
<dbReference type="GO" id="GO:0005524">
    <property type="term" value="F:ATP binding"/>
    <property type="evidence" value="ECO:0007669"/>
    <property type="project" value="UniProtKB-UniRule"/>
</dbReference>
<comment type="subcellular location">
    <subcellularLocation>
        <location evidence="1 7 8">Cytoplasm</location>
    </subcellularLocation>
</comment>
<dbReference type="KEGG" id="dov:DSCO28_35210"/>
<dbReference type="SUPFAM" id="SSF51984">
    <property type="entry name" value="MurCD N-terminal domain"/>
    <property type="match status" value="1"/>
</dbReference>
<evidence type="ECO:0000313" key="12">
    <source>
        <dbReference type="Proteomes" id="UP000425960"/>
    </source>
</evidence>
<keyword evidence="7 8" id="KW-0131">Cell cycle</keyword>
<dbReference type="GO" id="GO:0071555">
    <property type="term" value="P:cell wall organization"/>
    <property type="evidence" value="ECO:0007669"/>
    <property type="project" value="UniProtKB-KW"/>
</dbReference>
<feature type="binding site" evidence="7">
    <location>
        <begin position="115"/>
        <end position="121"/>
    </location>
    <ligand>
        <name>ATP</name>
        <dbReference type="ChEBI" id="CHEBI:30616"/>
    </ligand>
</feature>
<comment type="similarity">
    <text evidence="7">Belongs to the MurCDEF family.</text>
</comment>
<dbReference type="Pfam" id="PF21799">
    <property type="entry name" value="MurD-like_N"/>
    <property type="match status" value="1"/>
</dbReference>
<evidence type="ECO:0000256" key="5">
    <source>
        <dbReference type="ARBA" id="ARBA00022741"/>
    </source>
</evidence>
<dbReference type="GO" id="GO:0009252">
    <property type="term" value="P:peptidoglycan biosynthetic process"/>
    <property type="evidence" value="ECO:0007669"/>
    <property type="project" value="UniProtKB-UniRule"/>
</dbReference>
<keyword evidence="7 8" id="KW-0573">Peptidoglycan synthesis</keyword>
<comment type="function">
    <text evidence="7 8">Cell wall formation. Catalyzes the addition of glutamate to the nucleotide precursor UDP-N-acetylmuramoyl-L-alanine (UMA).</text>
</comment>
<dbReference type="AlphaFoldDB" id="A0A5K7ZRX0"/>
<dbReference type="GO" id="GO:0005737">
    <property type="term" value="C:cytoplasm"/>
    <property type="evidence" value="ECO:0007669"/>
    <property type="project" value="UniProtKB-SubCell"/>
</dbReference>
<protein>
    <recommendedName>
        <fullName evidence="7 8">UDP-N-acetylmuramoylalanine--D-glutamate ligase</fullName>
        <ecNumber evidence="7 8">6.3.2.9</ecNumber>
    </recommendedName>
    <alternativeName>
        <fullName evidence="7">D-glutamic acid-adding enzyme</fullName>
    </alternativeName>
    <alternativeName>
        <fullName evidence="7">UDP-N-acetylmuramoyl-L-alanyl-D-glutamate synthetase</fullName>
    </alternativeName>
</protein>
<evidence type="ECO:0000256" key="7">
    <source>
        <dbReference type="HAMAP-Rule" id="MF_00639"/>
    </source>
</evidence>
<evidence type="ECO:0000313" key="11">
    <source>
        <dbReference type="EMBL" id="BBO82955.1"/>
    </source>
</evidence>
<dbReference type="RefSeq" id="WP_231714204.1">
    <property type="nucleotide sequence ID" value="NZ_AP021876.1"/>
</dbReference>
<dbReference type="NCBIfam" id="TIGR01087">
    <property type="entry name" value="murD"/>
    <property type="match status" value="1"/>
</dbReference>
<dbReference type="EMBL" id="AP021876">
    <property type="protein sequence ID" value="BBO82955.1"/>
    <property type="molecule type" value="Genomic_DNA"/>
</dbReference>
<dbReference type="Proteomes" id="UP000425960">
    <property type="component" value="Chromosome"/>
</dbReference>
<dbReference type="EC" id="6.3.2.9" evidence="7 8"/>
<evidence type="ECO:0000256" key="4">
    <source>
        <dbReference type="ARBA" id="ARBA00022598"/>
    </source>
</evidence>
<evidence type="ECO:0000256" key="6">
    <source>
        <dbReference type="ARBA" id="ARBA00022840"/>
    </source>
</evidence>
<comment type="catalytic activity">
    <reaction evidence="7 8">
        <text>UDP-N-acetyl-alpha-D-muramoyl-L-alanine + D-glutamate + ATP = UDP-N-acetyl-alpha-D-muramoyl-L-alanyl-D-glutamate + ADP + phosphate + H(+)</text>
        <dbReference type="Rhea" id="RHEA:16429"/>
        <dbReference type="ChEBI" id="CHEBI:15378"/>
        <dbReference type="ChEBI" id="CHEBI:29986"/>
        <dbReference type="ChEBI" id="CHEBI:30616"/>
        <dbReference type="ChEBI" id="CHEBI:43474"/>
        <dbReference type="ChEBI" id="CHEBI:83898"/>
        <dbReference type="ChEBI" id="CHEBI:83900"/>
        <dbReference type="ChEBI" id="CHEBI:456216"/>
        <dbReference type="EC" id="6.3.2.9"/>
    </reaction>
</comment>
<comment type="pathway">
    <text evidence="2 7 8">Cell wall biogenesis; peptidoglycan biosynthesis.</text>
</comment>
<name>A0A5K7ZRX0_9BACT</name>
<dbReference type="PANTHER" id="PTHR43692:SF1">
    <property type="entry name" value="UDP-N-ACETYLMURAMOYLALANINE--D-GLUTAMATE LIGASE"/>
    <property type="match status" value="1"/>
</dbReference>
<keyword evidence="4 7" id="KW-0436">Ligase</keyword>
<keyword evidence="7 8" id="KW-0132">Cell division</keyword>
<sequence length="453" mass="47947">MDLNNKRVVVVGLGRSGVATVRFLVRQGARVTVSDRAAASALKPAIDALAGLDVRLKLGGHDAGDFEHADLVVLSPGVPHTQPMLEPAWAAGIPVIGEMELAAAHVQAPIIAVTGTNGKTTTTELVGEMLKNSGKRVFVGGNIGTPLIAYADGAYGTADVIVAETSSFQLDTTVDFRPATAVVLNITDDHLDRYAGFSAYAASKWRIFANQHSGDLAVFNAMDATVAGMLDRVGLRARRQPFSDQPLNQGAQITGDAIMIMENGRRTAVFSLAKSALIGPHNRENLAAACLAARAHGASREGIQQTIDTFGGLAHRVEPVGTVRGVRFVNDSKATNVDAVKRALECFDVPVVLIMGGQNKKGDFSRLKALVRRRVKTLVVLGQARDEIVTALAGDPRAGIIEVATMDEAVTQAFAAAEDGEAVLLSPACASFDMFDSYAHRGDCFRKAVERLL</sequence>
<organism evidence="11 12">
    <name type="scientific">Desulfosarcina ovata subsp. sediminis</name>
    <dbReference type="NCBI Taxonomy" id="885957"/>
    <lineage>
        <taxon>Bacteria</taxon>
        <taxon>Pseudomonadati</taxon>
        <taxon>Thermodesulfobacteriota</taxon>
        <taxon>Desulfobacteria</taxon>
        <taxon>Desulfobacterales</taxon>
        <taxon>Desulfosarcinaceae</taxon>
        <taxon>Desulfosarcina</taxon>
    </lineage>
</organism>
<dbReference type="InterPro" id="IPR005762">
    <property type="entry name" value="MurD"/>
</dbReference>
<keyword evidence="7 8" id="KW-0961">Cell wall biogenesis/degradation</keyword>
<dbReference type="HAMAP" id="MF_00639">
    <property type="entry name" value="MurD"/>
    <property type="match status" value="1"/>
</dbReference>
<keyword evidence="7 8" id="KW-0133">Cell shape</keyword>
<evidence type="ECO:0000256" key="8">
    <source>
        <dbReference type="RuleBase" id="RU003664"/>
    </source>
</evidence>
<evidence type="ECO:0000259" key="10">
    <source>
        <dbReference type="Pfam" id="PF08245"/>
    </source>
</evidence>
<keyword evidence="6 7" id="KW-0067">ATP-binding</keyword>
<dbReference type="Gene3D" id="3.90.190.20">
    <property type="entry name" value="Mur ligase, C-terminal domain"/>
    <property type="match status" value="1"/>
</dbReference>
<dbReference type="GO" id="GO:0008360">
    <property type="term" value="P:regulation of cell shape"/>
    <property type="evidence" value="ECO:0007669"/>
    <property type="project" value="UniProtKB-KW"/>
</dbReference>
<evidence type="ECO:0000256" key="2">
    <source>
        <dbReference type="ARBA" id="ARBA00004752"/>
    </source>
</evidence>
<dbReference type="GO" id="GO:0008764">
    <property type="term" value="F:UDP-N-acetylmuramoylalanine-D-glutamate ligase activity"/>
    <property type="evidence" value="ECO:0007669"/>
    <property type="project" value="UniProtKB-UniRule"/>
</dbReference>
<feature type="domain" description="Mur ligase C-terminal" evidence="9">
    <location>
        <begin position="315"/>
        <end position="429"/>
    </location>
</feature>
<dbReference type="UniPathway" id="UPA00219"/>
<dbReference type="SUPFAM" id="SSF53244">
    <property type="entry name" value="MurD-like peptide ligases, peptide-binding domain"/>
    <property type="match status" value="1"/>
</dbReference>